<protein>
    <submittedName>
        <fullName evidence="3">YggT family protein</fullName>
    </submittedName>
</protein>
<feature type="transmembrane region" description="Helical" evidence="2">
    <location>
        <begin position="6"/>
        <end position="26"/>
    </location>
</feature>
<keyword evidence="2" id="KW-1133">Transmembrane helix</keyword>
<dbReference type="Pfam" id="PF02325">
    <property type="entry name" value="CCB3_YggT"/>
    <property type="match status" value="2"/>
</dbReference>
<dbReference type="PANTHER" id="PTHR33219">
    <property type="entry name" value="YLMG HOMOLOG PROTEIN 2, CHLOROPLASTIC"/>
    <property type="match status" value="1"/>
</dbReference>
<dbReference type="Proteomes" id="UP001303211">
    <property type="component" value="Chromosome"/>
</dbReference>
<dbReference type="PANTHER" id="PTHR33219:SF14">
    <property type="entry name" value="PROTEIN COFACTOR ASSEMBLY OF COMPLEX C SUBUNIT B CCB3, CHLOROPLASTIC-RELATED"/>
    <property type="match status" value="1"/>
</dbReference>
<dbReference type="InterPro" id="IPR003425">
    <property type="entry name" value="CCB3/YggT"/>
</dbReference>
<evidence type="ECO:0000256" key="1">
    <source>
        <dbReference type="ARBA" id="ARBA00010894"/>
    </source>
</evidence>
<feature type="transmembrane region" description="Helical" evidence="2">
    <location>
        <begin position="157"/>
        <end position="176"/>
    </location>
</feature>
<comment type="similarity">
    <text evidence="1">Belongs to the YggT family.</text>
</comment>
<dbReference type="RefSeq" id="WP_317703736.1">
    <property type="nucleotide sequence ID" value="NZ_CP136921.1"/>
</dbReference>
<name>A0ABZ0J904_9BURK</name>
<gene>
    <name evidence="3" type="ORF">P4826_07570</name>
</gene>
<accession>A0ABZ0J904</accession>
<keyword evidence="2" id="KW-0472">Membrane</keyword>
<feature type="transmembrane region" description="Helical" evidence="2">
    <location>
        <begin position="69"/>
        <end position="95"/>
    </location>
</feature>
<sequence length="184" mass="20251">MLFQIISYLLEVVSGLLTGACLLRLYMQLQRVPFGNPVGRLVFALTDWLVLPLRKLIPAAGRWDLSCLVAAFLLQLVQYLLLWLLVGAGLGLAWLPWMALFSLARVTVSGLMGLLIAYAILSWMQTRTPISDVIARLSEPLLQPVRRVVPLLGGIDLSPLVLLVLLQVLSIVLGHLQASVMMGQ</sequence>
<keyword evidence="2" id="KW-0812">Transmembrane</keyword>
<evidence type="ECO:0000313" key="4">
    <source>
        <dbReference type="Proteomes" id="UP001303211"/>
    </source>
</evidence>
<keyword evidence="4" id="KW-1185">Reference proteome</keyword>
<feature type="transmembrane region" description="Helical" evidence="2">
    <location>
        <begin position="102"/>
        <end position="121"/>
    </location>
</feature>
<organism evidence="3 4">
    <name type="scientific">Diaphorobacter limosus</name>
    <dbReference type="NCBI Taxonomy" id="3036128"/>
    <lineage>
        <taxon>Bacteria</taxon>
        <taxon>Pseudomonadati</taxon>
        <taxon>Pseudomonadota</taxon>
        <taxon>Betaproteobacteria</taxon>
        <taxon>Burkholderiales</taxon>
        <taxon>Comamonadaceae</taxon>
        <taxon>Diaphorobacter</taxon>
    </lineage>
</organism>
<proteinExistence type="inferred from homology"/>
<dbReference type="EMBL" id="CP136921">
    <property type="protein sequence ID" value="WOO34418.1"/>
    <property type="molecule type" value="Genomic_DNA"/>
</dbReference>
<evidence type="ECO:0000313" key="3">
    <source>
        <dbReference type="EMBL" id="WOO34418.1"/>
    </source>
</evidence>
<evidence type="ECO:0000256" key="2">
    <source>
        <dbReference type="SAM" id="Phobius"/>
    </source>
</evidence>
<reference evidence="3 4" key="1">
    <citation type="submission" date="2023-03" db="EMBL/GenBank/DDBJ databases">
        <title>Diaphorobacter basophil sp. nov., isolated from a sewage-treatment plant.</title>
        <authorList>
            <person name="Yang K."/>
        </authorList>
    </citation>
    <scope>NUCLEOTIDE SEQUENCE [LARGE SCALE GENOMIC DNA]</scope>
    <source>
        <strain evidence="3 4">Y-1</strain>
    </source>
</reference>